<feature type="non-terminal residue" evidence="2">
    <location>
        <position position="1"/>
    </location>
</feature>
<dbReference type="InterPro" id="IPR036415">
    <property type="entry name" value="Lamin_tail_dom_sf"/>
</dbReference>
<name>A0A382CZU1_9ZZZZ</name>
<accession>A0A382CZU1</accession>
<proteinExistence type="predicted"/>
<dbReference type="SUPFAM" id="SSF74853">
    <property type="entry name" value="Lamin A/C globular tail domain"/>
    <property type="match status" value="3"/>
</dbReference>
<dbReference type="InterPro" id="IPR001322">
    <property type="entry name" value="Lamin_tail_dom"/>
</dbReference>
<evidence type="ECO:0000313" key="2">
    <source>
        <dbReference type="EMBL" id="SVB31595.1"/>
    </source>
</evidence>
<feature type="domain" description="LTD" evidence="1">
    <location>
        <begin position="204"/>
        <end position="372"/>
    </location>
</feature>
<gene>
    <name evidence="2" type="ORF">METZ01_LOCUS184449</name>
</gene>
<sequence>ARVYKTAHRSLTGSNNPPLTSKWSGALTHFYSVTPPPAAEDLLISELHYHPSDPSPGELSTDPTFKSSDFEFIEVLNFSQKTLNLSGLTITGEVRFSFLENDNKNLNPGERVLLVRNAKAFAARYGPNISIGGVYSGKLSNSGGRLEIVDQSGKLILELNYQDDWIPVTDGRGFSLVAKKLTPQGEMDGAEYWGASLNIHGSPGVPDNHLETNYSVVINEALTHTDLPTKDTVELFNEGDEPVDLSGWFLTDNRNNPGKFRIPVGTLIKPHEFVLFDEDDFMSHPDSSRAFSLSSFGEEIYLFSANAAGSLTGYMHGFEFGAAENGVSFGRWVTSDGEEHFTAQLALTFSEANSGPRVGPIVISEIMHTPPDNLGADATDMEFIELQNNSDEWVPLFDVSHPENTWRLRSGIQYDFPPNTRLDAGVRILIVGFDPVNQPQVLSRFREHYQIENVTSIYGPYSGKLNNSGDGIVLKKPDAPQTAPDQNLGKVPYVTVDVVYYGVGTPWPESVVGSSESIQRIDLGQFGSEPANWLSAAPTPSMRNYKGNMYFTEIKMVGDAVVLTIELSEGKDCILQYSDEIGNGEWISLKIMNGTDTPSEFKVTDDSNQGINNRFYRLLQKP</sequence>
<reference evidence="2" key="1">
    <citation type="submission" date="2018-05" db="EMBL/GenBank/DDBJ databases">
        <authorList>
            <person name="Lanie J.A."/>
            <person name="Ng W.-L."/>
            <person name="Kazmierczak K.M."/>
            <person name="Andrzejewski T.M."/>
            <person name="Davidsen T.M."/>
            <person name="Wayne K.J."/>
            <person name="Tettelin H."/>
            <person name="Glass J.I."/>
            <person name="Rusch D."/>
            <person name="Podicherti R."/>
            <person name="Tsui H.-C.T."/>
            <person name="Winkler M.E."/>
        </authorList>
    </citation>
    <scope>NUCLEOTIDE SEQUENCE</scope>
</reference>
<dbReference type="EMBL" id="UINC01036912">
    <property type="protein sequence ID" value="SVB31595.1"/>
    <property type="molecule type" value="Genomic_DNA"/>
</dbReference>
<dbReference type="AlphaFoldDB" id="A0A382CZU1"/>
<evidence type="ECO:0000259" key="1">
    <source>
        <dbReference type="PROSITE" id="PS51841"/>
    </source>
</evidence>
<dbReference type="PROSITE" id="PS51841">
    <property type="entry name" value="LTD"/>
    <property type="match status" value="1"/>
</dbReference>
<organism evidence="2">
    <name type="scientific">marine metagenome</name>
    <dbReference type="NCBI Taxonomy" id="408172"/>
    <lineage>
        <taxon>unclassified sequences</taxon>
        <taxon>metagenomes</taxon>
        <taxon>ecological metagenomes</taxon>
    </lineage>
</organism>
<dbReference type="Pfam" id="PF00932">
    <property type="entry name" value="LTD"/>
    <property type="match status" value="2"/>
</dbReference>
<dbReference type="Gene3D" id="2.60.40.1260">
    <property type="entry name" value="Lamin Tail domain"/>
    <property type="match status" value="1"/>
</dbReference>
<protein>
    <recommendedName>
        <fullName evidence="1">LTD domain-containing protein</fullName>
    </recommendedName>
</protein>
<feature type="non-terminal residue" evidence="2">
    <location>
        <position position="622"/>
    </location>
</feature>